<gene>
    <name evidence="3" type="ORF">CPB83DRAFT_436220</name>
</gene>
<feature type="region of interest" description="Disordered" evidence="1">
    <location>
        <begin position="290"/>
        <end position="461"/>
    </location>
</feature>
<feature type="compositionally biased region" description="Low complexity" evidence="1">
    <location>
        <begin position="296"/>
        <end position="312"/>
    </location>
</feature>
<accession>A0A9P6EDB9</accession>
<keyword evidence="2" id="KW-0732">Signal</keyword>
<name>A0A9P6EDB9_9AGAR</name>
<keyword evidence="4" id="KW-1185">Reference proteome</keyword>
<evidence type="ECO:0000256" key="1">
    <source>
        <dbReference type="SAM" id="MobiDB-lite"/>
    </source>
</evidence>
<dbReference type="EMBL" id="MU157865">
    <property type="protein sequence ID" value="KAF9526965.1"/>
    <property type="molecule type" value="Genomic_DNA"/>
</dbReference>
<dbReference type="GO" id="GO:0008237">
    <property type="term" value="F:metallopeptidase activity"/>
    <property type="evidence" value="ECO:0007669"/>
    <property type="project" value="InterPro"/>
</dbReference>
<dbReference type="Proteomes" id="UP000807306">
    <property type="component" value="Unassembled WGS sequence"/>
</dbReference>
<evidence type="ECO:0008006" key="5">
    <source>
        <dbReference type="Google" id="ProtNLM"/>
    </source>
</evidence>
<dbReference type="InterPro" id="IPR024079">
    <property type="entry name" value="MetalloPept_cat_dom_sf"/>
</dbReference>
<dbReference type="AlphaFoldDB" id="A0A9P6EDB9"/>
<feature type="signal peptide" evidence="2">
    <location>
        <begin position="1"/>
        <end position="24"/>
    </location>
</feature>
<proteinExistence type="predicted"/>
<sequence>MLSFYRISVLLALVQAVLPTVVLSLPLGIEYDKPTSGPASTANKQRLDDATALANTQIGKMREGLNKAKAGEPKAKALYEAAFGKAGTNSDMGKVDDTVKALETGKLKAKLAAHPFANNEIAAVPWTQDKKTDPWVAGPARFGKQFHESLDVNGRAGTVIHEATHQLKKTGDEVHKTTGKIFRADEDNKDAHPIDSVSGYTSAQNMHKTTADVAKDKKFTAVRDKASNMHDNAESYAVFASLCSQPGALRRRDLHLFNRALVEGDDEQLEYLSRRNSCKLPPNYLAKKAAAKKGGKPTTAQKPTKPAAVAKVSTKPRSANVAARGKSTGSRKPVKAAGPSKKIMGKAKVPFRGKVPAGRKPLKAVGPSKKSMTKARSAKLPTRDKATGTRKPTKPRAAKAPSRAVARKPAKRVGPTQKSPSKARPATRGKVVSPLNLRSSPAPPSLVPQRTSAGISKQHPKLARLLKAKRQLVM</sequence>
<reference evidence="3" key="1">
    <citation type="submission" date="2020-11" db="EMBL/GenBank/DDBJ databases">
        <authorList>
            <consortium name="DOE Joint Genome Institute"/>
            <person name="Ahrendt S."/>
            <person name="Riley R."/>
            <person name="Andreopoulos W."/>
            <person name="Labutti K."/>
            <person name="Pangilinan J."/>
            <person name="Ruiz-Duenas F.J."/>
            <person name="Barrasa J.M."/>
            <person name="Sanchez-Garcia M."/>
            <person name="Camarero S."/>
            <person name="Miyauchi S."/>
            <person name="Serrano A."/>
            <person name="Linde D."/>
            <person name="Babiker R."/>
            <person name="Drula E."/>
            <person name="Ayuso-Fernandez I."/>
            <person name="Pacheco R."/>
            <person name="Padilla G."/>
            <person name="Ferreira P."/>
            <person name="Barriuso J."/>
            <person name="Kellner H."/>
            <person name="Castanera R."/>
            <person name="Alfaro M."/>
            <person name="Ramirez L."/>
            <person name="Pisabarro A.G."/>
            <person name="Kuo A."/>
            <person name="Tritt A."/>
            <person name="Lipzen A."/>
            <person name="He G."/>
            <person name="Yan M."/>
            <person name="Ng V."/>
            <person name="Cullen D."/>
            <person name="Martin F."/>
            <person name="Rosso M.-N."/>
            <person name="Henrissat B."/>
            <person name="Hibbett D."/>
            <person name="Martinez A.T."/>
            <person name="Grigoriev I.V."/>
        </authorList>
    </citation>
    <scope>NUCLEOTIDE SEQUENCE</scope>
    <source>
        <strain evidence="3">CBS 506.95</strain>
    </source>
</reference>
<evidence type="ECO:0000313" key="4">
    <source>
        <dbReference type="Proteomes" id="UP000807306"/>
    </source>
</evidence>
<protein>
    <recommendedName>
        <fullName evidence="5">Lysine-specific metallo-endopeptidase domain-containing protein</fullName>
    </recommendedName>
</protein>
<organism evidence="3 4">
    <name type="scientific">Crepidotus variabilis</name>
    <dbReference type="NCBI Taxonomy" id="179855"/>
    <lineage>
        <taxon>Eukaryota</taxon>
        <taxon>Fungi</taxon>
        <taxon>Dikarya</taxon>
        <taxon>Basidiomycota</taxon>
        <taxon>Agaricomycotina</taxon>
        <taxon>Agaricomycetes</taxon>
        <taxon>Agaricomycetidae</taxon>
        <taxon>Agaricales</taxon>
        <taxon>Agaricineae</taxon>
        <taxon>Crepidotaceae</taxon>
        <taxon>Crepidotus</taxon>
    </lineage>
</organism>
<evidence type="ECO:0000313" key="3">
    <source>
        <dbReference type="EMBL" id="KAF9526965.1"/>
    </source>
</evidence>
<evidence type="ECO:0000256" key="2">
    <source>
        <dbReference type="SAM" id="SignalP"/>
    </source>
</evidence>
<dbReference type="Gene3D" id="3.40.390.10">
    <property type="entry name" value="Collagenase (Catalytic Domain)"/>
    <property type="match status" value="1"/>
</dbReference>
<comment type="caution">
    <text evidence="3">The sequence shown here is derived from an EMBL/GenBank/DDBJ whole genome shotgun (WGS) entry which is preliminary data.</text>
</comment>
<dbReference type="OrthoDB" id="3067737at2759"/>
<feature type="chain" id="PRO_5040149231" description="Lysine-specific metallo-endopeptidase domain-containing protein" evidence="2">
    <location>
        <begin position="25"/>
        <end position="474"/>
    </location>
</feature>